<evidence type="ECO:0000313" key="9">
    <source>
        <dbReference type="EMBL" id="KWV55621.1"/>
    </source>
</evidence>
<evidence type="ECO:0000256" key="8">
    <source>
        <dbReference type="RuleBase" id="RU363041"/>
    </source>
</evidence>
<evidence type="ECO:0000256" key="4">
    <source>
        <dbReference type="ARBA" id="ARBA00022475"/>
    </source>
</evidence>
<comment type="caution">
    <text evidence="9">The sequence shown here is derived from an EMBL/GenBank/DDBJ whole genome shotgun (WGS) entry which is preliminary data.</text>
</comment>
<evidence type="ECO:0000313" key="10">
    <source>
        <dbReference type="Proteomes" id="UP000068164"/>
    </source>
</evidence>
<evidence type="ECO:0000256" key="3">
    <source>
        <dbReference type="ARBA" id="ARBA00022448"/>
    </source>
</evidence>
<dbReference type="InterPro" id="IPR002781">
    <property type="entry name" value="TM_pro_TauE-like"/>
</dbReference>
<evidence type="ECO:0000256" key="2">
    <source>
        <dbReference type="ARBA" id="ARBA00009142"/>
    </source>
</evidence>
<name>A0A109JV16_9HYPH</name>
<organism evidence="9 10">
    <name type="scientific">Rhizobium altiplani</name>
    <dbReference type="NCBI Taxonomy" id="1864509"/>
    <lineage>
        <taxon>Bacteria</taxon>
        <taxon>Pseudomonadati</taxon>
        <taxon>Pseudomonadota</taxon>
        <taxon>Alphaproteobacteria</taxon>
        <taxon>Hyphomicrobiales</taxon>
        <taxon>Rhizobiaceae</taxon>
        <taxon>Rhizobium/Agrobacterium group</taxon>
        <taxon>Rhizobium</taxon>
    </lineage>
</organism>
<comment type="similarity">
    <text evidence="2 8">Belongs to the 4-toluene sulfonate uptake permease (TSUP) (TC 2.A.102) family.</text>
</comment>
<protein>
    <recommendedName>
        <fullName evidence="8">Probable membrane transporter protein</fullName>
    </recommendedName>
</protein>
<feature type="transmembrane region" description="Helical" evidence="8">
    <location>
        <begin position="239"/>
        <end position="258"/>
    </location>
</feature>
<dbReference type="Proteomes" id="UP000068164">
    <property type="component" value="Unassembled WGS sequence"/>
</dbReference>
<proteinExistence type="inferred from homology"/>
<accession>A0A109JV16</accession>
<dbReference type="EMBL" id="LNCD01000051">
    <property type="protein sequence ID" value="KWV55621.1"/>
    <property type="molecule type" value="Genomic_DNA"/>
</dbReference>
<evidence type="ECO:0000256" key="5">
    <source>
        <dbReference type="ARBA" id="ARBA00022692"/>
    </source>
</evidence>
<dbReference type="RefSeq" id="WP_062369628.1">
    <property type="nucleotide sequence ID" value="NZ_LNCD01000051.1"/>
</dbReference>
<dbReference type="OrthoDB" id="9795324at2"/>
<feature type="transmembrane region" description="Helical" evidence="8">
    <location>
        <begin position="149"/>
        <end position="172"/>
    </location>
</feature>
<evidence type="ECO:0000256" key="7">
    <source>
        <dbReference type="ARBA" id="ARBA00023136"/>
    </source>
</evidence>
<dbReference type="PANTHER" id="PTHR30269">
    <property type="entry name" value="TRANSMEMBRANE PROTEIN YFCA"/>
    <property type="match status" value="1"/>
</dbReference>
<keyword evidence="4 8" id="KW-1003">Cell membrane</keyword>
<evidence type="ECO:0000256" key="1">
    <source>
        <dbReference type="ARBA" id="ARBA00004651"/>
    </source>
</evidence>
<feature type="transmembrane region" description="Helical" evidence="8">
    <location>
        <begin position="184"/>
        <end position="202"/>
    </location>
</feature>
<keyword evidence="7 8" id="KW-0472">Membrane</keyword>
<dbReference type="GO" id="GO:0005886">
    <property type="term" value="C:plasma membrane"/>
    <property type="evidence" value="ECO:0007669"/>
    <property type="project" value="UniProtKB-SubCell"/>
</dbReference>
<feature type="transmembrane region" description="Helical" evidence="8">
    <location>
        <begin position="89"/>
        <end position="110"/>
    </location>
</feature>
<dbReference type="AlphaFoldDB" id="A0A109JV16"/>
<reference evidence="9 10" key="1">
    <citation type="submission" date="2015-11" db="EMBL/GenBank/DDBJ databases">
        <title>Draft Genome Sequence of the Strain BR 10423 (Rhizobium sp.) isolated from nodules of Mimosa pudica.</title>
        <authorList>
            <person name="Barauna A.C."/>
            <person name="Zilli J.E."/>
            <person name="Simoes-Araujo J.L."/>
            <person name="Reis V.M."/>
            <person name="James E.K."/>
            <person name="Reis F.B.Jr."/>
            <person name="Rouws L.F."/>
            <person name="Passos S.R."/>
            <person name="Gois S.R."/>
        </authorList>
    </citation>
    <scope>NUCLEOTIDE SEQUENCE [LARGE SCALE GENOMIC DNA]</scope>
    <source>
        <strain evidence="9 10">BR10423</strain>
    </source>
</reference>
<feature type="transmembrane region" description="Helical" evidence="8">
    <location>
        <begin position="23"/>
        <end position="48"/>
    </location>
</feature>
<sequence>MSLETLLANTSAWFVAALPDHGISSLVAIALIAGLARGFSGFGAALIFVPLGGAIIGPKLISPVLLVIDGLATLGMIPPAWRSANRREVFTMAAGAVLGVPAGTAALALVDPLMLRWAITAIAICLLALLVSGWRYHGEPLVSLTSTTGLVAGLFSGAAQLGGPPVVAYWLGGKTDFARVRANVILYFAISTCFSVVSYYFGGLFVEAVFALTIVILPSYIIGLYTGSKLFGLAKESTFRMICYLLIAASATMGMPLLDGVLR</sequence>
<keyword evidence="3" id="KW-0813">Transport</keyword>
<evidence type="ECO:0000256" key="6">
    <source>
        <dbReference type="ARBA" id="ARBA00022989"/>
    </source>
</evidence>
<feature type="transmembrane region" description="Helical" evidence="8">
    <location>
        <begin position="208"/>
        <end position="227"/>
    </location>
</feature>
<feature type="transmembrane region" description="Helical" evidence="8">
    <location>
        <begin position="117"/>
        <end position="137"/>
    </location>
</feature>
<dbReference type="PANTHER" id="PTHR30269:SF37">
    <property type="entry name" value="MEMBRANE TRANSPORTER PROTEIN"/>
    <property type="match status" value="1"/>
</dbReference>
<gene>
    <name evidence="9" type="ORF">AS026_36825</name>
</gene>
<keyword evidence="10" id="KW-1185">Reference proteome</keyword>
<keyword evidence="6 8" id="KW-1133">Transmembrane helix</keyword>
<dbReference type="InterPro" id="IPR052017">
    <property type="entry name" value="TSUP"/>
</dbReference>
<comment type="subcellular location">
    <subcellularLocation>
        <location evidence="1 8">Cell membrane</location>
        <topology evidence="1 8">Multi-pass membrane protein</topology>
    </subcellularLocation>
</comment>
<keyword evidence="5 8" id="KW-0812">Transmembrane</keyword>
<dbReference type="Pfam" id="PF01925">
    <property type="entry name" value="TauE"/>
    <property type="match status" value="1"/>
</dbReference>